<dbReference type="EMBL" id="JARGDL010000017">
    <property type="protein sequence ID" value="MDF1612685.1"/>
    <property type="molecule type" value="Genomic_DNA"/>
</dbReference>
<evidence type="ECO:0000313" key="2">
    <source>
        <dbReference type="Proteomes" id="UP001221302"/>
    </source>
</evidence>
<reference evidence="1" key="1">
    <citation type="submission" date="2023-03" db="EMBL/GenBank/DDBJ databases">
        <title>Stygiobacter electus gen. nov., sp. nov., facultatively anaerobic thermotolerant bacterium of the class Ignavibacteria from a well of Yessentuki mineral water deposit.</title>
        <authorList>
            <person name="Podosokorskaya O.A."/>
            <person name="Elcheninov A.G."/>
            <person name="Petrova N.F."/>
            <person name="Zavarzina D.G."/>
            <person name="Kublanov I.V."/>
            <person name="Merkel A.Y."/>
        </authorList>
    </citation>
    <scope>NUCLEOTIDE SEQUENCE</scope>
    <source>
        <strain evidence="1">09-Me</strain>
    </source>
</reference>
<sequence length="68" mass="7947">MKKHILLEKATRKPYSENIKLPKNAKYNHKEGFWLIDDLPLTKSEIYEDDKPGTKKCDLETGEDQKGQ</sequence>
<dbReference type="Proteomes" id="UP001221302">
    <property type="component" value="Unassembled WGS sequence"/>
</dbReference>
<comment type="caution">
    <text evidence="1">The sequence shown here is derived from an EMBL/GenBank/DDBJ whole genome shotgun (WGS) entry which is preliminary data.</text>
</comment>
<gene>
    <name evidence="1" type="ORF">P0M35_11030</name>
</gene>
<accession>A0AAE3P4B8</accession>
<proteinExistence type="predicted"/>
<keyword evidence="2" id="KW-1185">Reference proteome</keyword>
<protein>
    <submittedName>
        <fullName evidence="1">Uncharacterized protein</fullName>
    </submittedName>
</protein>
<dbReference type="RefSeq" id="WP_321536456.1">
    <property type="nucleotide sequence ID" value="NZ_JARGDL010000017.1"/>
</dbReference>
<dbReference type="AlphaFoldDB" id="A0AAE3P4B8"/>
<organism evidence="1 2">
    <name type="scientific">Stygiobacter electus</name>
    <dbReference type="NCBI Taxonomy" id="3032292"/>
    <lineage>
        <taxon>Bacteria</taxon>
        <taxon>Pseudomonadati</taxon>
        <taxon>Ignavibacteriota</taxon>
        <taxon>Ignavibacteria</taxon>
        <taxon>Ignavibacteriales</taxon>
        <taxon>Melioribacteraceae</taxon>
        <taxon>Stygiobacter</taxon>
    </lineage>
</organism>
<name>A0AAE3P4B8_9BACT</name>
<evidence type="ECO:0000313" key="1">
    <source>
        <dbReference type="EMBL" id="MDF1612685.1"/>
    </source>
</evidence>